<protein>
    <submittedName>
        <fullName evidence="1">Uncharacterized protein</fullName>
    </submittedName>
</protein>
<gene>
    <name evidence="1" type="ORF">Goari_023652</name>
</gene>
<sequence>MAAPLLRKGIPLLRLRLQRYNLLAAGIPPSPRRP</sequence>
<reference evidence="1 2" key="1">
    <citation type="journal article" date="2019" name="Genome Biol. Evol.">
        <title>Insights into the evolution of the New World diploid cottons (Gossypium, subgenus Houzingenia) based on genome sequencing.</title>
        <authorList>
            <person name="Grover C.E."/>
            <person name="Arick M.A. 2nd"/>
            <person name="Thrash A."/>
            <person name="Conover J.L."/>
            <person name="Sanders W.S."/>
            <person name="Peterson D.G."/>
            <person name="Frelichowski J.E."/>
            <person name="Scheffler J.A."/>
            <person name="Scheffler B.E."/>
            <person name="Wendel J.F."/>
        </authorList>
    </citation>
    <scope>NUCLEOTIDE SEQUENCE [LARGE SCALE GENOMIC DNA]</scope>
    <source>
        <strain evidence="1">185</strain>
        <tissue evidence="1">Leaf</tissue>
    </source>
</reference>
<dbReference type="EMBL" id="JABFAA010000005">
    <property type="protein sequence ID" value="MBA0681880.1"/>
    <property type="molecule type" value="Genomic_DNA"/>
</dbReference>
<organism evidence="1 2">
    <name type="scientific">Gossypium aridum</name>
    <name type="common">American cotton</name>
    <name type="synonym">Erioxylum aridum</name>
    <dbReference type="NCBI Taxonomy" id="34290"/>
    <lineage>
        <taxon>Eukaryota</taxon>
        <taxon>Viridiplantae</taxon>
        <taxon>Streptophyta</taxon>
        <taxon>Embryophyta</taxon>
        <taxon>Tracheophyta</taxon>
        <taxon>Spermatophyta</taxon>
        <taxon>Magnoliopsida</taxon>
        <taxon>eudicotyledons</taxon>
        <taxon>Gunneridae</taxon>
        <taxon>Pentapetalae</taxon>
        <taxon>rosids</taxon>
        <taxon>malvids</taxon>
        <taxon>Malvales</taxon>
        <taxon>Malvaceae</taxon>
        <taxon>Malvoideae</taxon>
        <taxon>Gossypium</taxon>
    </lineage>
</organism>
<evidence type="ECO:0000313" key="2">
    <source>
        <dbReference type="Proteomes" id="UP000593577"/>
    </source>
</evidence>
<evidence type="ECO:0000313" key="1">
    <source>
        <dbReference type="EMBL" id="MBA0681880.1"/>
    </source>
</evidence>
<accession>A0A7J8X450</accession>
<dbReference type="AlphaFoldDB" id="A0A7J8X450"/>
<dbReference type="Proteomes" id="UP000593577">
    <property type="component" value="Unassembled WGS sequence"/>
</dbReference>
<name>A0A7J8X450_GOSAI</name>
<keyword evidence="2" id="KW-1185">Reference proteome</keyword>
<comment type="caution">
    <text evidence="1">The sequence shown here is derived from an EMBL/GenBank/DDBJ whole genome shotgun (WGS) entry which is preliminary data.</text>
</comment>
<proteinExistence type="predicted"/>